<evidence type="ECO:0000256" key="2">
    <source>
        <dbReference type="ARBA" id="ARBA00022692"/>
    </source>
</evidence>
<evidence type="ECO:0000259" key="5">
    <source>
        <dbReference type="Pfam" id="PF06803"/>
    </source>
</evidence>
<dbReference type="GO" id="GO:0012505">
    <property type="term" value="C:endomembrane system"/>
    <property type="evidence" value="ECO:0007669"/>
    <property type="project" value="UniProtKB-SubCell"/>
</dbReference>
<protein>
    <submittedName>
        <fullName evidence="6">Uncharacterized membrane protein YkvA, DUF1232 family</fullName>
    </submittedName>
</protein>
<keyword evidence="3" id="KW-1133">Transmembrane helix</keyword>
<dbReference type="STRING" id="1137284.GCA_001418205_02762"/>
<evidence type="ECO:0000256" key="4">
    <source>
        <dbReference type="ARBA" id="ARBA00023136"/>
    </source>
</evidence>
<dbReference type="Proteomes" id="UP000182769">
    <property type="component" value="Unassembled WGS sequence"/>
</dbReference>
<dbReference type="RefSeq" id="WP_055463828.1">
    <property type="nucleotide sequence ID" value="NZ_CYHG01000009.1"/>
</dbReference>
<proteinExistence type="predicted"/>
<evidence type="ECO:0000256" key="1">
    <source>
        <dbReference type="ARBA" id="ARBA00004127"/>
    </source>
</evidence>
<organism evidence="6 7">
    <name type="scientific">Marinomonas fungiae</name>
    <dbReference type="NCBI Taxonomy" id="1137284"/>
    <lineage>
        <taxon>Bacteria</taxon>
        <taxon>Pseudomonadati</taxon>
        <taxon>Pseudomonadota</taxon>
        <taxon>Gammaproteobacteria</taxon>
        <taxon>Oceanospirillales</taxon>
        <taxon>Oceanospirillaceae</taxon>
        <taxon>Marinomonas</taxon>
    </lineage>
</organism>
<sequence>MQFSRFQFRKCAESKDKNRDFIAEEPISLDQAAQEYAVKYDELNFWQKCKRYANRIGRAGLEKVFSLYYATQHKDCTLAQKAAIYGALGYLLTPIDVIPDLTPFFGYSDDISLISSALIAVASLIDEGVKEKAKVKVEQLMGETESE</sequence>
<dbReference type="Pfam" id="PF06803">
    <property type="entry name" value="DUF1232"/>
    <property type="match status" value="1"/>
</dbReference>
<reference evidence="7" key="1">
    <citation type="submission" date="2015-08" db="EMBL/GenBank/DDBJ databases">
        <authorList>
            <person name="Varghese N."/>
        </authorList>
    </citation>
    <scope>NUCLEOTIDE SEQUENCE [LARGE SCALE GENOMIC DNA]</scope>
    <source>
        <strain evidence="7">JCM 18476</strain>
    </source>
</reference>
<dbReference type="OrthoDB" id="9789605at2"/>
<gene>
    <name evidence="6" type="ORF">Ga0061065_10956</name>
</gene>
<keyword evidence="7" id="KW-1185">Reference proteome</keyword>
<dbReference type="InterPro" id="IPR010652">
    <property type="entry name" value="DUF1232"/>
</dbReference>
<keyword evidence="4" id="KW-0472">Membrane</keyword>
<dbReference type="EMBL" id="CYHG01000009">
    <property type="protein sequence ID" value="CUB05096.1"/>
    <property type="molecule type" value="Genomic_DNA"/>
</dbReference>
<keyword evidence="2" id="KW-0812">Transmembrane</keyword>
<evidence type="ECO:0000256" key="3">
    <source>
        <dbReference type="ARBA" id="ARBA00022989"/>
    </source>
</evidence>
<evidence type="ECO:0000313" key="6">
    <source>
        <dbReference type="EMBL" id="CUB05096.1"/>
    </source>
</evidence>
<feature type="domain" description="DUF1232" evidence="5">
    <location>
        <begin position="81"/>
        <end position="114"/>
    </location>
</feature>
<dbReference type="AlphaFoldDB" id="A0A0K6IPS8"/>
<accession>A0A0K6IPS8</accession>
<name>A0A0K6IPS8_9GAMM</name>
<evidence type="ECO:0000313" key="7">
    <source>
        <dbReference type="Proteomes" id="UP000182769"/>
    </source>
</evidence>
<comment type="subcellular location">
    <subcellularLocation>
        <location evidence="1">Endomembrane system</location>
        <topology evidence="1">Multi-pass membrane protein</topology>
    </subcellularLocation>
</comment>